<dbReference type="RefSeq" id="WP_138293251.1">
    <property type="nucleotide sequence ID" value="NZ_CACRSU010000035.1"/>
</dbReference>
<feature type="signal peptide" evidence="1">
    <location>
        <begin position="1"/>
        <end position="20"/>
    </location>
</feature>
<feature type="chain" id="PRO_5027110356" description="DUF5640 domain-containing protein" evidence="1">
    <location>
        <begin position="21"/>
        <end position="130"/>
    </location>
</feature>
<proteinExistence type="predicted"/>
<evidence type="ECO:0008006" key="3">
    <source>
        <dbReference type="Google" id="ProtNLM"/>
    </source>
</evidence>
<organism evidence="2">
    <name type="scientific">Bacteroides intestinalis</name>
    <dbReference type="NCBI Taxonomy" id="329854"/>
    <lineage>
        <taxon>Bacteria</taxon>
        <taxon>Pseudomonadati</taxon>
        <taxon>Bacteroidota</taxon>
        <taxon>Bacteroidia</taxon>
        <taxon>Bacteroidales</taxon>
        <taxon>Bacteroidaceae</taxon>
        <taxon>Bacteroides</taxon>
    </lineage>
</organism>
<evidence type="ECO:0000313" key="2">
    <source>
        <dbReference type="EMBL" id="VYT37471.1"/>
    </source>
</evidence>
<reference evidence="2" key="1">
    <citation type="submission" date="2019-11" db="EMBL/GenBank/DDBJ databases">
        <authorList>
            <person name="Feng L."/>
        </authorList>
    </citation>
    <scope>NUCLEOTIDE SEQUENCE</scope>
    <source>
        <strain evidence="2">BintestinalisLFYP9</strain>
    </source>
</reference>
<sequence length="130" mass="14486">MKTMKYLSMLLMMVALSVCMVSCGDDDDPVEQIEEETGIIGTWIHTDNGGSMTYRFNKNGTGSRTLVLVENGNSMTKTENFKYTQSENDGAGTIRANIDSAIFTWTYTLTGDVLMLRDDLGTGYWVLSRQ</sequence>
<accession>A0A6N2W8Y1</accession>
<name>A0A6N2W8Y1_9BACE</name>
<protein>
    <recommendedName>
        <fullName evidence="3">DUF5640 domain-containing protein</fullName>
    </recommendedName>
</protein>
<dbReference type="EMBL" id="CACRSU010000035">
    <property type="protein sequence ID" value="VYT37471.1"/>
    <property type="molecule type" value="Genomic_DNA"/>
</dbReference>
<dbReference type="AlphaFoldDB" id="A0A6N2W8Y1"/>
<gene>
    <name evidence="2" type="ORF">BILFYP9_03133</name>
</gene>
<evidence type="ECO:0000256" key="1">
    <source>
        <dbReference type="SAM" id="SignalP"/>
    </source>
</evidence>
<keyword evidence="1" id="KW-0732">Signal</keyword>